<dbReference type="Pfam" id="PF14258">
    <property type="entry name" value="DUF4350"/>
    <property type="match status" value="1"/>
</dbReference>
<keyword evidence="1" id="KW-0812">Transmembrane</keyword>
<keyword evidence="1" id="KW-0472">Membrane</keyword>
<dbReference type="EMBL" id="FNAI01000016">
    <property type="protein sequence ID" value="SDF33352.1"/>
    <property type="molecule type" value="Genomic_DNA"/>
</dbReference>
<reference evidence="3 4" key="1">
    <citation type="submission" date="2016-10" db="EMBL/GenBank/DDBJ databases">
        <authorList>
            <person name="de Groot N.N."/>
        </authorList>
    </citation>
    <scope>NUCLEOTIDE SEQUENCE [LARGE SCALE GENOMIC DNA]</scope>
    <source>
        <strain evidence="3 4">47C3B</strain>
    </source>
</reference>
<dbReference type="RefSeq" id="WP_091154590.1">
    <property type="nucleotide sequence ID" value="NZ_FNAI01000016.1"/>
</dbReference>
<dbReference type="OrthoDB" id="1111222at2"/>
<evidence type="ECO:0000313" key="3">
    <source>
        <dbReference type="EMBL" id="SDF33352.1"/>
    </source>
</evidence>
<dbReference type="STRING" id="1391627.SAMN05216464_11630"/>
<dbReference type="Proteomes" id="UP000199072">
    <property type="component" value="Unassembled WGS sequence"/>
</dbReference>
<name>A0A1G7K850_9SPHI</name>
<proteinExistence type="predicted"/>
<sequence>MKDLKIYIIAITALLTLYIIANLNQPKPVNWAETYINNDKIPYGTFIVYNRLKDLFPNAVISPRRQPAYNVLTNDSVKLASYIIICGSIDITKVDYEQLTKHIARGNDVFIAANRFGSLIEKKLHVSTNINFSVKDENIAVKFVNPTLDTTKTYLVDRGAGNYYFSELDTLKATVLGSNAHNKANYIKYRFGKGNLYLLTNPKMFSNYSMLKSQGAAYAATALSYLKPAKQLIWDEYYTRGTGGNESPMRVFLSNPQLSSAYYIALFGLLIFVVYEIKRRQRIIPVLEMPTNSTLDFVTVVGQVYYEKRNNSNIALKKTAYFLEHLRDHYKLKTSRLDDDFTQLLAKKTGIDQLLASNIVSACIVVTAHVHITDQELLKLNYLIEQFYIQSR</sequence>
<evidence type="ECO:0000259" key="2">
    <source>
        <dbReference type="Pfam" id="PF14258"/>
    </source>
</evidence>
<keyword evidence="4" id="KW-1185">Reference proteome</keyword>
<dbReference type="InterPro" id="IPR025646">
    <property type="entry name" value="DUF4350"/>
</dbReference>
<protein>
    <recommendedName>
        <fullName evidence="2">DUF4350 domain-containing protein</fullName>
    </recommendedName>
</protein>
<accession>A0A1G7K850</accession>
<gene>
    <name evidence="3" type="ORF">SAMN05216464_11630</name>
</gene>
<evidence type="ECO:0000313" key="4">
    <source>
        <dbReference type="Proteomes" id="UP000199072"/>
    </source>
</evidence>
<evidence type="ECO:0000256" key="1">
    <source>
        <dbReference type="SAM" id="Phobius"/>
    </source>
</evidence>
<feature type="domain" description="DUF4350" evidence="2">
    <location>
        <begin position="38"/>
        <end position="220"/>
    </location>
</feature>
<feature type="transmembrane region" description="Helical" evidence="1">
    <location>
        <begin position="260"/>
        <end position="277"/>
    </location>
</feature>
<organism evidence="3 4">
    <name type="scientific">Mucilaginibacter pineti</name>
    <dbReference type="NCBI Taxonomy" id="1391627"/>
    <lineage>
        <taxon>Bacteria</taxon>
        <taxon>Pseudomonadati</taxon>
        <taxon>Bacteroidota</taxon>
        <taxon>Sphingobacteriia</taxon>
        <taxon>Sphingobacteriales</taxon>
        <taxon>Sphingobacteriaceae</taxon>
        <taxon>Mucilaginibacter</taxon>
    </lineage>
</organism>
<dbReference type="AlphaFoldDB" id="A0A1G7K850"/>
<keyword evidence="1" id="KW-1133">Transmembrane helix</keyword>